<dbReference type="Proteomes" id="UP000887159">
    <property type="component" value="Unassembled WGS sequence"/>
</dbReference>
<dbReference type="SUPFAM" id="SSF56672">
    <property type="entry name" value="DNA/RNA polymerases"/>
    <property type="match status" value="1"/>
</dbReference>
<dbReference type="AlphaFoldDB" id="A0A8X6WBM9"/>
<dbReference type="InterPro" id="IPR053134">
    <property type="entry name" value="RNA-dir_DNA_polymerase"/>
</dbReference>
<dbReference type="PANTHER" id="PTHR24559:SF444">
    <property type="entry name" value="REVERSE TRANSCRIPTASE DOMAIN-CONTAINING PROTEIN"/>
    <property type="match status" value="1"/>
</dbReference>
<dbReference type="EMBL" id="BMAU01021400">
    <property type="protein sequence ID" value="GFY31824.1"/>
    <property type="molecule type" value="Genomic_DNA"/>
</dbReference>
<sequence length="112" mass="12851">MCVGIMRLIGVIIRHRRRDFIVKREIIDYHINKMLEMGTISLIQSPYASLMGLCHKNNGLPSESSEAYRSAIAYRKLNAIIKYRRYPLPLIADLIMNIPGHTVMTTIHLRSG</sequence>
<dbReference type="Gene3D" id="3.10.10.10">
    <property type="entry name" value="HIV Type 1 Reverse Transcriptase, subunit A, domain 1"/>
    <property type="match status" value="1"/>
</dbReference>
<reference evidence="1" key="1">
    <citation type="submission" date="2020-08" db="EMBL/GenBank/DDBJ databases">
        <title>Multicomponent nature underlies the extraordinary mechanical properties of spider dragline silk.</title>
        <authorList>
            <person name="Kono N."/>
            <person name="Nakamura H."/>
            <person name="Mori M."/>
            <person name="Yoshida Y."/>
            <person name="Ohtoshi R."/>
            <person name="Malay A.D."/>
            <person name="Moran D.A.P."/>
            <person name="Tomita M."/>
            <person name="Numata K."/>
            <person name="Arakawa K."/>
        </authorList>
    </citation>
    <scope>NUCLEOTIDE SEQUENCE</scope>
</reference>
<organism evidence="1 2">
    <name type="scientific">Trichonephila clavipes</name>
    <name type="common">Golden silk orbweaver</name>
    <name type="synonym">Nephila clavipes</name>
    <dbReference type="NCBI Taxonomy" id="2585209"/>
    <lineage>
        <taxon>Eukaryota</taxon>
        <taxon>Metazoa</taxon>
        <taxon>Ecdysozoa</taxon>
        <taxon>Arthropoda</taxon>
        <taxon>Chelicerata</taxon>
        <taxon>Arachnida</taxon>
        <taxon>Araneae</taxon>
        <taxon>Araneomorphae</taxon>
        <taxon>Entelegynae</taxon>
        <taxon>Araneoidea</taxon>
        <taxon>Nephilidae</taxon>
        <taxon>Trichonephila</taxon>
    </lineage>
</organism>
<protein>
    <submittedName>
        <fullName evidence="1">Uncharacterized protein</fullName>
    </submittedName>
</protein>
<comment type="caution">
    <text evidence="1">The sequence shown here is derived from an EMBL/GenBank/DDBJ whole genome shotgun (WGS) entry which is preliminary data.</text>
</comment>
<accession>A0A8X6WBM9</accession>
<dbReference type="Gene3D" id="3.30.70.270">
    <property type="match status" value="1"/>
</dbReference>
<gene>
    <name evidence="1" type="ORF">TNCV_4201331</name>
</gene>
<name>A0A8X6WBM9_TRICX</name>
<evidence type="ECO:0000313" key="1">
    <source>
        <dbReference type="EMBL" id="GFY31824.1"/>
    </source>
</evidence>
<proteinExistence type="predicted"/>
<dbReference type="GO" id="GO:0071897">
    <property type="term" value="P:DNA biosynthetic process"/>
    <property type="evidence" value="ECO:0007669"/>
    <property type="project" value="UniProtKB-ARBA"/>
</dbReference>
<dbReference type="InterPro" id="IPR043502">
    <property type="entry name" value="DNA/RNA_pol_sf"/>
</dbReference>
<evidence type="ECO:0000313" key="2">
    <source>
        <dbReference type="Proteomes" id="UP000887159"/>
    </source>
</evidence>
<dbReference type="PANTHER" id="PTHR24559">
    <property type="entry name" value="TRANSPOSON TY3-I GAG-POL POLYPROTEIN"/>
    <property type="match status" value="1"/>
</dbReference>
<dbReference type="InterPro" id="IPR043128">
    <property type="entry name" value="Rev_trsase/Diguanyl_cyclase"/>
</dbReference>
<keyword evidence="2" id="KW-1185">Reference proteome</keyword>